<dbReference type="PROSITE" id="PS51257">
    <property type="entry name" value="PROKAR_LIPOPROTEIN"/>
    <property type="match status" value="1"/>
</dbReference>
<dbReference type="InterPro" id="IPR019454">
    <property type="entry name" value="Lipoprot_YkyA-like"/>
</dbReference>
<protein>
    <recommendedName>
        <fullName evidence="4">Chromosome partitioning protein</fullName>
    </recommendedName>
</protein>
<dbReference type="KEGG" id="vil:CFK37_06945"/>
<dbReference type="Proteomes" id="UP000198312">
    <property type="component" value="Chromosome"/>
</dbReference>
<evidence type="ECO:0000313" key="2">
    <source>
        <dbReference type="EMBL" id="ASK61915.1"/>
    </source>
</evidence>
<dbReference type="AlphaFoldDB" id="A0A220U1J9"/>
<reference evidence="2 3" key="1">
    <citation type="submission" date="2017-07" db="EMBL/GenBank/DDBJ databases">
        <title>Virgibacillus sp. LM2416.</title>
        <authorList>
            <person name="Tak E.J."/>
            <person name="Bae J.-W."/>
        </authorList>
    </citation>
    <scope>NUCLEOTIDE SEQUENCE [LARGE SCALE GENOMIC DNA]</scope>
    <source>
        <strain evidence="2 3">LM2416</strain>
    </source>
</reference>
<sequence length="223" mass="26420">MNVFRRIIIVLNCLVLMGFLLTGCHQDEKRAKSIYKSLEKSAHIEQKFADELRQLKKASQSEQTIYNEIIALDINQESEIEKRVENAQTCNQHMRKSLQEAKNSFDNAYKAFLAVKPASEKIKKPKREEEVKSIIQLMEKRKDLFQSYFNKYIDSLKDNKDFYKQLQNEQIKNSRLEEEIEALNQSYSGMKKQEQKFNRSTKRFNAAKQQYYQNAKLDVEDNK</sequence>
<dbReference type="EMBL" id="CP022315">
    <property type="protein sequence ID" value="ASK61915.1"/>
    <property type="molecule type" value="Genomic_DNA"/>
</dbReference>
<proteinExistence type="predicted"/>
<evidence type="ECO:0008006" key="4">
    <source>
        <dbReference type="Google" id="ProtNLM"/>
    </source>
</evidence>
<dbReference type="Pfam" id="PF10368">
    <property type="entry name" value="YkyA"/>
    <property type="match status" value="1"/>
</dbReference>
<feature type="coiled-coil region" evidence="1">
    <location>
        <begin position="159"/>
        <end position="210"/>
    </location>
</feature>
<evidence type="ECO:0000313" key="3">
    <source>
        <dbReference type="Proteomes" id="UP000198312"/>
    </source>
</evidence>
<name>A0A220U1J9_9BACI</name>
<keyword evidence="1" id="KW-0175">Coiled coil</keyword>
<keyword evidence="3" id="KW-1185">Reference proteome</keyword>
<gene>
    <name evidence="2" type="ORF">CFK37_06945</name>
</gene>
<evidence type="ECO:0000256" key="1">
    <source>
        <dbReference type="SAM" id="Coils"/>
    </source>
</evidence>
<dbReference type="Gene3D" id="1.20.120.570">
    <property type="entry name" value="YkyA-like"/>
    <property type="match status" value="1"/>
</dbReference>
<dbReference type="InterPro" id="IPR036785">
    <property type="entry name" value="YkyA-like_sf"/>
</dbReference>
<organism evidence="2 3">
    <name type="scientific">Virgibacillus phasianinus</name>
    <dbReference type="NCBI Taxonomy" id="2017483"/>
    <lineage>
        <taxon>Bacteria</taxon>
        <taxon>Bacillati</taxon>
        <taxon>Bacillota</taxon>
        <taxon>Bacilli</taxon>
        <taxon>Bacillales</taxon>
        <taxon>Bacillaceae</taxon>
        <taxon>Virgibacillus</taxon>
    </lineage>
</organism>
<accession>A0A220U1J9</accession>
<dbReference type="SUPFAM" id="SSF140423">
    <property type="entry name" value="MW0975(SA0943)-like"/>
    <property type="match status" value="1"/>
</dbReference>